<protein>
    <submittedName>
        <fullName evidence="1">Uncharacterized protein</fullName>
    </submittedName>
</protein>
<dbReference type="EMBL" id="RCZP01000046">
    <property type="protein sequence ID" value="TPG45694.1"/>
    <property type="molecule type" value="Genomic_DNA"/>
</dbReference>
<keyword evidence="2" id="KW-1185">Reference proteome</keyword>
<comment type="caution">
    <text evidence="1">The sequence shown here is derived from an EMBL/GenBank/DDBJ whole genome shotgun (WGS) entry which is preliminary data.</text>
</comment>
<evidence type="ECO:0000313" key="1">
    <source>
        <dbReference type="EMBL" id="TPG45694.1"/>
    </source>
</evidence>
<accession>A0A502F8I3</accession>
<evidence type="ECO:0000313" key="2">
    <source>
        <dbReference type="Proteomes" id="UP000317078"/>
    </source>
</evidence>
<sequence>MEDDMTTIPCPFVYANGKHCQGHVRMARAYGPSRGSHYVAQEEVRKYRLWCSEKEDHAGAVRTNEGKLRMEFYPRELAPGVENELWQSDLLG</sequence>
<gene>
    <name evidence="1" type="ORF">EAH89_26185</name>
</gene>
<dbReference type="Proteomes" id="UP000317078">
    <property type="component" value="Unassembled WGS sequence"/>
</dbReference>
<organism evidence="1 2">
    <name type="scientific">Muricoccus nepalensis</name>
    <dbReference type="NCBI Taxonomy" id="1854500"/>
    <lineage>
        <taxon>Bacteria</taxon>
        <taxon>Pseudomonadati</taxon>
        <taxon>Pseudomonadota</taxon>
        <taxon>Alphaproteobacteria</taxon>
        <taxon>Acetobacterales</taxon>
        <taxon>Roseomonadaceae</taxon>
        <taxon>Muricoccus</taxon>
    </lineage>
</organism>
<name>A0A502F8I3_9PROT</name>
<reference evidence="1 2" key="1">
    <citation type="journal article" date="2019" name="Environ. Microbiol.">
        <title>Species interactions and distinct microbial communities in high Arctic permafrost affected cryosols are associated with the CH4 and CO2 gas fluxes.</title>
        <authorList>
            <person name="Altshuler I."/>
            <person name="Hamel J."/>
            <person name="Turney S."/>
            <person name="Magnuson E."/>
            <person name="Levesque R."/>
            <person name="Greer C."/>
            <person name="Whyte L.G."/>
        </authorList>
    </citation>
    <scope>NUCLEOTIDE SEQUENCE [LARGE SCALE GENOMIC DNA]</scope>
    <source>
        <strain evidence="1 2">S9.3B</strain>
    </source>
</reference>
<dbReference type="AlphaFoldDB" id="A0A502F8I3"/>
<proteinExistence type="predicted"/>